<feature type="transmembrane region" description="Helical" evidence="1">
    <location>
        <begin position="50"/>
        <end position="72"/>
    </location>
</feature>
<evidence type="ECO:0000313" key="2">
    <source>
        <dbReference type="EMBL" id="OLR94444.1"/>
    </source>
</evidence>
<keyword evidence="1" id="KW-0812">Transmembrane</keyword>
<evidence type="ECO:0000313" key="3">
    <source>
        <dbReference type="Proteomes" id="UP000186040"/>
    </source>
</evidence>
<dbReference type="RefSeq" id="WP_075973826.1">
    <property type="nucleotide sequence ID" value="NZ_MKQR01000007.1"/>
</dbReference>
<keyword evidence="1" id="KW-0472">Membrane</keyword>
<sequence>MTEPGRWRTLAVTATALMAMWALAGAAGLVGGGLSFGPEIDSRLPRQSLPLAGAALFVVVAVPMAAAAVLAWRSSPWASRAVAVAGVVLVGWVVVETVVIAEWYWLQPLCFAYGLGLAALGLAGARRPTPRRGHRG</sequence>
<protein>
    <submittedName>
        <fullName evidence="2">Uncharacterized protein</fullName>
    </submittedName>
</protein>
<dbReference type="STRING" id="1193682.BJP25_11865"/>
<proteinExistence type="predicted"/>
<feature type="transmembrane region" description="Helical" evidence="1">
    <location>
        <begin position="81"/>
        <end position="100"/>
    </location>
</feature>
<evidence type="ECO:0000256" key="1">
    <source>
        <dbReference type="SAM" id="Phobius"/>
    </source>
</evidence>
<accession>A0A1Q9LR19</accession>
<dbReference type="Proteomes" id="UP000186040">
    <property type="component" value="Unassembled WGS sequence"/>
</dbReference>
<organism evidence="2 3">
    <name type="scientific">Actinokineospora bangkokensis</name>
    <dbReference type="NCBI Taxonomy" id="1193682"/>
    <lineage>
        <taxon>Bacteria</taxon>
        <taxon>Bacillati</taxon>
        <taxon>Actinomycetota</taxon>
        <taxon>Actinomycetes</taxon>
        <taxon>Pseudonocardiales</taxon>
        <taxon>Pseudonocardiaceae</taxon>
        <taxon>Actinokineospora</taxon>
    </lineage>
</organism>
<keyword evidence="1" id="KW-1133">Transmembrane helix</keyword>
<comment type="caution">
    <text evidence="2">The sequence shown here is derived from an EMBL/GenBank/DDBJ whole genome shotgun (WGS) entry which is preliminary data.</text>
</comment>
<keyword evidence="3" id="KW-1185">Reference proteome</keyword>
<feature type="transmembrane region" description="Helical" evidence="1">
    <location>
        <begin position="106"/>
        <end position="125"/>
    </location>
</feature>
<gene>
    <name evidence="2" type="ORF">BJP25_11865</name>
</gene>
<dbReference type="EMBL" id="MKQR01000007">
    <property type="protein sequence ID" value="OLR94444.1"/>
    <property type="molecule type" value="Genomic_DNA"/>
</dbReference>
<reference evidence="2 3" key="1">
    <citation type="submission" date="2016-10" db="EMBL/GenBank/DDBJ databases">
        <title>The Draft Genome Sequence of Actinokineospora bangkokensis 44EHWT reveals the biosynthetic pathway of antifungal compounds Thailandins with unusual extender unit butylmalonyl-CoA.</title>
        <authorList>
            <person name="Greule A."/>
            <person name="Intra B."/>
            <person name="Flemming S."/>
            <person name="Rommel M.G."/>
            <person name="Panbangred W."/>
            <person name="Bechthold A."/>
        </authorList>
    </citation>
    <scope>NUCLEOTIDE SEQUENCE [LARGE SCALE GENOMIC DNA]</scope>
    <source>
        <strain evidence="2 3">44EHW</strain>
    </source>
</reference>
<name>A0A1Q9LR19_9PSEU</name>
<dbReference type="AlphaFoldDB" id="A0A1Q9LR19"/>